<gene>
    <name evidence="1" type="ORF">EDD71_10663</name>
</gene>
<dbReference type="AlphaFoldDB" id="A0A4R7KUC8"/>
<comment type="caution">
    <text evidence="1">The sequence shown here is derived from an EMBL/GenBank/DDBJ whole genome shotgun (WGS) entry which is preliminary data.</text>
</comment>
<proteinExistence type="predicted"/>
<name>A0A4R7KUC8_9CLOT</name>
<evidence type="ECO:0000313" key="2">
    <source>
        <dbReference type="Proteomes" id="UP000295325"/>
    </source>
</evidence>
<reference evidence="1 2" key="1">
    <citation type="submission" date="2019-03" db="EMBL/GenBank/DDBJ databases">
        <title>Genomic Encyclopedia of Type Strains, Phase IV (KMG-IV): sequencing the most valuable type-strain genomes for metagenomic binning, comparative biology and taxonomic classification.</title>
        <authorList>
            <person name="Goeker M."/>
        </authorList>
    </citation>
    <scope>NUCLEOTIDE SEQUENCE [LARGE SCALE GENOMIC DNA]</scope>
    <source>
        <strain evidence="1 2">DSM 24455</strain>
    </source>
</reference>
<protein>
    <submittedName>
        <fullName evidence="1">Uncharacterized protein</fullName>
    </submittedName>
</protein>
<accession>A0A4R7KUC8</accession>
<dbReference type="EMBL" id="SOAZ01000006">
    <property type="protein sequence ID" value="TDT61579.1"/>
    <property type="molecule type" value="Genomic_DNA"/>
</dbReference>
<organism evidence="1 2">
    <name type="scientific">Fonticella tunisiensis</name>
    <dbReference type="NCBI Taxonomy" id="1096341"/>
    <lineage>
        <taxon>Bacteria</taxon>
        <taxon>Bacillati</taxon>
        <taxon>Bacillota</taxon>
        <taxon>Clostridia</taxon>
        <taxon>Eubacteriales</taxon>
        <taxon>Clostridiaceae</taxon>
        <taxon>Fonticella</taxon>
    </lineage>
</organism>
<keyword evidence="2" id="KW-1185">Reference proteome</keyword>
<sequence>MNEIKPLLDNSSIDFRIIEVFDTKKTKIGNDLRIINIVKKEIYEIYVAYF</sequence>
<dbReference type="Proteomes" id="UP000295325">
    <property type="component" value="Unassembled WGS sequence"/>
</dbReference>
<evidence type="ECO:0000313" key="1">
    <source>
        <dbReference type="EMBL" id="TDT61579.1"/>
    </source>
</evidence>